<feature type="signal peptide" evidence="3">
    <location>
        <begin position="1"/>
        <end position="20"/>
    </location>
</feature>
<organism evidence="5 6">
    <name type="scientific">Sphingomonas colocasiae</name>
    <dbReference type="NCBI Taxonomy" id="1848973"/>
    <lineage>
        <taxon>Bacteria</taxon>
        <taxon>Pseudomonadati</taxon>
        <taxon>Pseudomonadota</taxon>
        <taxon>Alphaproteobacteria</taxon>
        <taxon>Sphingomonadales</taxon>
        <taxon>Sphingomonadaceae</taxon>
        <taxon>Sphingomonas</taxon>
    </lineage>
</organism>
<dbReference type="EMBL" id="JAINVV010000004">
    <property type="protein sequence ID" value="MBY8822644.1"/>
    <property type="molecule type" value="Genomic_DNA"/>
</dbReference>
<gene>
    <name evidence="5" type="ORF">K7G82_10090</name>
</gene>
<keyword evidence="2" id="KW-0238">DNA-binding</keyword>
<evidence type="ECO:0000256" key="3">
    <source>
        <dbReference type="SAM" id="SignalP"/>
    </source>
</evidence>
<dbReference type="PROSITE" id="PS51900">
    <property type="entry name" value="CB"/>
    <property type="match status" value="1"/>
</dbReference>
<evidence type="ECO:0000313" key="6">
    <source>
        <dbReference type="Proteomes" id="UP000706039"/>
    </source>
</evidence>
<accession>A0ABS7PRL0</accession>
<protein>
    <recommendedName>
        <fullName evidence="4">Core-binding (CB) domain-containing protein</fullName>
    </recommendedName>
</protein>
<feature type="chain" id="PRO_5046269164" description="Core-binding (CB) domain-containing protein" evidence="3">
    <location>
        <begin position="21"/>
        <end position="1879"/>
    </location>
</feature>
<evidence type="ECO:0000256" key="2">
    <source>
        <dbReference type="PROSITE-ProRule" id="PRU01248"/>
    </source>
</evidence>
<comment type="caution">
    <text evidence="5">The sequence shown here is derived from an EMBL/GenBank/DDBJ whole genome shotgun (WGS) entry which is preliminary data.</text>
</comment>
<evidence type="ECO:0000256" key="1">
    <source>
        <dbReference type="ARBA" id="ARBA00022908"/>
    </source>
</evidence>
<reference evidence="5 6" key="1">
    <citation type="submission" date="2021-08" db="EMBL/GenBank/DDBJ databases">
        <authorList>
            <person name="Tuo L."/>
        </authorList>
    </citation>
    <scope>NUCLEOTIDE SEQUENCE [LARGE SCALE GENOMIC DNA]</scope>
    <source>
        <strain evidence="5 6">JCM 31229</strain>
    </source>
</reference>
<keyword evidence="3" id="KW-0732">Signal</keyword>
<name>A0ABS7PRL0_9SPHN</name>
<keyword evidence="6" id="KW-1185">Reference proteome</keyword>
<dbReference type="Proteomes" id="UP000706039">
    <property type="component" value="Unassembled WGS sequence"/>
</dbReference>
<dbReference type="InterPro" id="IPR044068">
    <property type="entry name" value="CB"/>
</dbReference>
<sequence length="1879" mass="190591">MNATLKLTLTAGLLAGSSLALPCDRAEAGEVIFGSTNLRGQAIEPGRRLVLAGGVTQIRLDGGAVASFVGAAEFAIRDADAIELQSGTVTVTSQTGKAVVVHMPNGVEGRLDGTGAASFTAAADGARGHVMTGNAIVTGRTGRTRYAGGQFWRVDARGEPSRAVANAEGAPAPVLASGQPVATAIRAADAVAVPDLRAGGPVAAAVAGLPTGLGEALAANGASGDIVSAANAVEASAANPSLTSFPVGDYGALVAYAAQLSAPLGGQAFPGAGPDIVRTYLEYLSKGGARESFLQGYAALLVQYLDLMRGGALPSSFQGASVRQINDFLAYQARTSGFAGLSAENRVLLDAYRGFLAGGGNADQFTRRYTDLAKAYFDFLLAGGSPAEFTGASQQTVNAYLAFLRDARLTGALSPANRALLTAYLDGLANGSNGLAFVDQYRSALGAYFDYLKAGNLPSSYAALPPATLRAYLDTLAQAGLLDGVLGSQAAFYRAYLDHLNAGGAIDAWTALPANQFTGYAGALAAFEAYLKGGNLPSAYGAVPVATLKAYLEALSAAGALDRFLGSDAGFFRDYLAHLAAGGAADGWAGLPVNVYAGYADALSAYAAYLQAGNLPSAYGVLPAETLAAYLDALKAAGVFDRLLAQQTQFFDAYLAHLKAGGGADGWQGLPANLYSGYAAALGAYLDYLKTGGVPSAYAALSAAQIADYLDALTAAGVFDRFLGSEAGFWTGYRSYVVGGGNPDAYPNLPAPIDFDAYAGVVNAFATYLRGGGLPGGYVATDAATLQRYLAALKGAGLLSDTLLSAYLDHVVAGGAPGSFAGAPVYGSYAAALQSYYAHLAGGGLPSGYTALSAAQIRDYLNALAGAGLLQGLLGGDAAFLSAYLSHIEAGKSPDLFPGLPVFDGYRSAVLAFLAYVQNDGLPSGYGALPAGQLLAYLTALRDAGLLEQTLAGAGGASAYVTHLLAGGAPDGFAGLPVFEGYKTALLAYFDYISGGGKPSLYTAQSQGTLIGYIRKLDAAGVLAASLDADDRQMLLDYAAWVDGGSNPDLFPGLPQAPLTPLPAPAFTYSGGFTPNANTSYKAITPSAAGQRLFTSQNNGSQVVVNAQGQATQLASLIRTSGAQVKDAAGNANVVVGRWTAGAYTVGNPVFDPTGAQSLHYYAAAPASFTAPVSGRIDYEILAATQPTYESGYGAAGLFDADLSIDFATRKAGIAGTIRMPEQGGPISYAFTTPGGAATPSETLNLGTLAQLSIIAAMTGDGRGCGGSCSLRFEGGFGGSSPETLGFVYYSLGTGVDPIMGAVAFTGDYVAPQNPLPDPNHGYVAGLPGTGIRHMLSGVRVTGSSNGQLFSQVRNGTATIQPDGGVTAIGIANGQPAGITLTRDQAKSSDVAGNARIVVGRWNDGRYVPAGNGSFATTLTANTGMHYVLGLTPDFIIPYMGRVDYTLLAATRPTYVGGGTMPGLFDAAMSIAFASQPKIGITGTIRMPEASGIATYSFTTPGGNTNPNSSFQFNSDSSFSFSAPLQGSGAACGTACSIGFAGTLTGNDPLAIGVTYSTSQQNGSPDAVIHGAAAFTGNWIGGAQTLTRVTDRTLFAYTGTNSALSPSNSGTSYDVNPAGQVTGMTNFNGLHDRLGTATIAESGSLAGNLIGWTRWTNGQLDIARFGPSSVVLGANDSYQIMHGQPLSNMPTSGTASYTLAGGTQVADNLGAVAAGGTSTGTAKVMFGSTVKVGFDITTQFNGNSYNLWTTGRTGDVSASELTVGAGGRFNSIGPNGNVTGTGCAGNACRPIWNGFLAGSGAAGIGLHFRVQNTVQRNLDFHGIAAFAKDGVAAGAPPQAAAWSTAPDVPGLSTIATPTGIDMATMRDQASQLLGGNIRF</sequence>
<evidence type="ECO:0000313" key="5">
    <source>
        <dbReference type="EMBL" id="MBY8822644.1"/>
    </source>
</evidence>
<feature type="domain" description="Core-binding (CB)" evidence="4">
    <location>
        <begin position="367"/>
        <end position="453"/>
    </location>
</feature>
<proteinExistence type="predicted"/>
<evidence type="ECO:0000259" key="4">
    <source>
        <dbReference type="PROSITE" id="PS51900"/>
    </source>
</evidence>
<keyword evidence="1" id="KW-0229">DNA integration</keyword>
<dbReference type="RefSeq" id="WP_222989712.1">
    <property type="nucleotide sequence ID" value="NZ_JAINVV010000004.1"/>
</dbReference>